<organism evidence="2 3">
    <name type="scientific">Corynebacterium riegelii</name>
    <dbReference type="NCBI Taxonomy" id="156976"/>
    <lineage>
        <taxon>Bacteria</taxon>
        <taxon>Bacillati</taxon>
        <taxon>Actinomycetota</taxon>
        <taxon>Actinomycetes</taxon>
        <taxon>Mycobacteriales</taxon>
        <taxon>Corynebacteriaceae</taxon>
        <taxon>Corynebacterium</taxon>
    </lineage>
</organism>
<reference evidence="2 3" key="1">
    <citation type="submission" date="2015-08" db="EMBL/GenBank/DDBJ databases">
        <authorList>
            <person name="Babu N.S."/>
            <person name="Beckwith C.J."/>
            <person name="Beseler K.G."/>
            <person name="Brison A."/>
            <person name="Carone J.V."/>
            <person name="Caskin T.P."/>
            <person name="Diamond M."/>
            <person name="Durham M.E."/>
            <person name="Foxe J.M."/>
            <person name="Go M."/>
            <person name="Henderson B.A."/>
            <person name="Jones I.B."/>
            <person name="McGettigan J.A."/>
            <person name="Micheletti S.J."/>
            <person name="Nasrallah M.E."/>
            <person name="Ortiz D."/>
            <person name="Piller C.R."/>
            <person name="Privatt S.R."/>
            <person name="Schneider S.L."/>
            <person name="Sharp S."/>
            <person name="Smith T.C."/>
            <person name="Stanton J.D."/>
            <person name="Ullery H.E."/>
            <person name="Wilson R.J."/>
            <person name="Serrano M.G."/>
            <person name="Buck G."/>
            <person name="Lee V."/>
            <person name="Wang Y."/>
            <person name="Carvalho R."/>
            <person name="Voegtly L."/>
            <person name="Shi R."/>
            <person name="Duckworth R."/>
            <person name="Johnson A."/>
            <person name="Loviza R."/>
            <person name="Walstead R."/>
            <person name="Shah Z."/>
            <person name="Kiflezghi M."/>
            <person name="Wade K."/>
            <person name="Ball S.L."/>
            <person name="Bradley K.W."/>
            <person name="Asai D.J."/>
            <person name="Bowman C.A."/>
            <person name="Russell D.A."/>
            <person name="Pope W.H."/>
            <person name="Jacobs-Sera D."/>
            <person name="Hendrix R.W."/>
            <person name="Hatfull G.F."/>
        </authorList>
    </citation>
    <scope>NUCLEOTIDE SEQUENCE [LARGE SCALE GENOMIC DNA]</scope>
    <source>
        <strain evidence="2 3">PUDD_83A45</strain>
    </source>
</reference>
<accession>A0A0K1RDV0</accession>
<evidence type="ECO:0000313" key="3">
    <source>
        <dbReference type="Proteomes" id="UP000060016"/>
    </source>
</evidence>
<gene>
    <name evidence="2" type="ORF">AK829_11305</name>
</gene>
<evidence type="ECO:0000259" key="1">
    <source>
        <dbReference type="Pfam" id="PF06259"/>
    </source>
</evidence>
<dbReference type="ESTHER" id="9cory-a0a0k1rdv0">
    <property type="family name" value="Duf_1023"/>
</dbReference>
<evidence type="ECO:0000313" key="2">
    <source>
        <dbReference type="EMBL" id="AKV59610.1"/>
    </source>
</evidence>
<keyword evidence="3" id="KW-1185">Reference proteome</keyword>
<dbReference type="Pfam" id="PF06259">
    <property type="entry name" value="Abhydrolase_8"/>
    <property type="match status" value="1"/>
</dbReference>
<feature type="domain" description="DUF1023" evidence="1">
    <location>
        <begin position="199"/>
        <end position="327"/>
    </location>
</feature>
<name>A0A0K1RDV0_9CORY</name>
<dbReference type="RefSeq" id="WP_052205984.1">
    <property type="nucleotide sequence ID" value="NZ_CP012342.1"/>
</dbReference>
<dbReference type="EMBL" id="CP012342">
    <property type="protein sequence ID" value="AKV59610.1"/>
    <property type="molecule type" value="Genomic_DNA"/>
</dbReference>
<proteinExistence type="predicted"/>
<dbReference type="AlphaFoldDB" id="A0A0K1RDV0"/>
<dbReference type="PATRIC" id="fig|156976.3.peg.2279"/>
<dbReference type="InterPro" id="IPR010427">
    <property type="entry name" value="DUF1023"/>
</dbReference>
<protein>
    <recommendedName>
        <fullName evidence="1">DUF1023 domain-containing protein</fullName>
    </recommendedName>
</protein>
<dbReference type="InterPro" id="IPR029058">
    <property type="entry name" value="AB_hydrolase_fold"/>
</dbReference>
<dbReference type="SUPFAM" id="SSF53474">
    <property type="entry name" value="alpha/beta-Hydrolases"/>
    <property type="match status" value="1"/>
</dbReference>
<dbReference type="KEGG" id="crie:AK829_11305"/>
<dbReference type="STRING" id="156976.AK829_11305"/>
<sequence>MTDLAYAPSLFPTQLRSVASAWRLTARALSARAAAVRRAIDALKASGFDGPAPQQAYKRLESYAASYEAAAERAERVADVMTLAAQQQDLIDQAAANALHQRTIVMLNLMSKQLDMAVAKHLNPTVADRMERFVDGVGVGVDTLHAQHMATLPAATQLAIERAGGTVLEAGPGATTVMVGNAVDPARIITMVAGVSSGDPRDLPAELAKAQHIAETTGASVVVWQGYDPPKDLAEGFSGLPATRGAADLSMFQLALEQRWPDATKTVVAHSYGTLVASRAAHQHGLLADDLWLLGSPGVDGRSVDDLTLRSPDSAVFVADASDDVILALRNDAFSLHGSTSPSDPSYGATIIDGVRGSHSDYFTDQVLLDALAGEVGAGVGAAVGEAAGAAAGAA</sequence>
<dbReference type="Proteomes" id="UP000060016">
    <property type="component" value="Chromosome"/>
</dbReference>